<keyword evidence="3" id="KW-1185">Reference proteome</keyword>
<protein>
    <submittedName>
        <fullName evidence="2">Uncharacterized protein</fullName>
    </submittedName>
</protein>
<dbReference type="EMBL" id="JACHMX010000001">
    <property type="protein sequence ID" value="MBB5858116.1"/>
    <property type="molecule type" value="Genomic_DNA"/>
</dbReference>
<keyword evidence="1" id="KW-0472">Membrane</keyword>
<dbReference type="AlphaFoldDB" id="A0A841BDQ1"/>
<organism evidence="2 3">
    <name type="scientific">Amycolatopsis umgeniensis</name>
    <dbReference type="NCBI Taxonomy" id="336628"/>
    <lineage>
        <taxon>Bacteria</taxon>
        <taxon>Bacillati</taxon>
        <taxon>Actinomycetota</taxon>
        <taxon>Actinomycetes</taxon>
        <taxon>Pseudonocardiales</taxon>
        <taxon>Pseudonocardiaceae</taxon>
        <taxon>Amycolatopsis</taxon>
    </lineage>
</organism>
<keyword evidence="1" id="KW-0812">Transmembrane</keyword>
<accession>A0A841BDQ1</accession>
<evidence type="ECO:0000313" key="3">
    <source>
        <dbReference type="Proteomes" id="UP000580861"/>
    </source>
</evidence>
<dbReference type="Proteomes" id="UP000580861">
    <property type="component" value="Unassembled WGS sequence"/>
</dbReference>
<dbReference type="RefSeq" id="WP_020635224.1">
    <property type="nucleotide sequence ID" value="NZ_JACHMX010000001.1"/>
</dbReference>
<name>A0A841BDQ1_9PSEU</name>
<evidence type="ECO:0000256" key="1">
    <source>
        <dbReference type="SAM" id="Phobius"/>
    </source>
</evidence>
<evidence type="ECO:0000313" key="2">
    <source>
        <dbReference type="EMBL" id="MBB5858116.1"/>
    </source>
</evidence>
<reference evidence="2 3" key="1">
    <citation type="submission" date="2020-08" db="EMBL/GenBank/DDBJ databases">
        <title>Sequencing the genomes of 1000 actinobacteria strains.</title>
        <authorList>
            <person name="Klenk H.-P."/>
        </authorList>
    </citation>
    <scope>NUCLEOTIDE SEQUENCE [LARGE SCALE GENOMIC DNA]</scope>
    <source>
        <strain evidence="2 3">DSM 45272</strain>
    </source>
</reference>
<sequence>MTIAARVMMMHQGGWDEILIFVGPVVIIGLLIYVARKQVPTTPEEDDD</sequence>
<comment type="caution">
    <text evidence="2">The sequence shown here is derived from an EMBL/GenBank/DDBJ whole genome shotgun (WGS) entry which is preliminary data.</text>
</comment>
<keyword evidence="1" id="KW-1133">Transmembrane helix</keyword>
<gene>
    <name evidence="2" type="ORF">HDA45_008203</name>
</gene>
<feature type="transmembrane region" description="Helical" evidence="1">
    <location>
        <begin position="18"/>
        <end position="35"/>
    </location>
</feature>
<proteinExistence type="predicted"/>